<sequence length="295" mass="33440">MSSGTQNQRLSDPFSNSRTPDGIDLHDDIKAAIADAIWAEKLDNLEGKSRLAHWFRYYGDETTSTTVLRTSRRKAGKAPIRTHAELLSFIQLLKQNPLRSRADLKQLWQSSASQTTRNTLDLDGALDLAVRLMFMAACRSPTAFNVVYTGQIFKPSWKDEDTLKEFIESVFPQYELNQANGAELIRTEKFSTHYLKEYVDVQIKWTNHLPDHLILQRTNDGKYLYVFGHAGFLETCSRASGTGKSNERGLSSGSLPFGFVNETLRTLDLLFPPQDKRSGALLTQDIKNKALDQRY</sequence>
<reference evidence="2" key="1">
    <citation type="submission" date="2022-10" db="EMBL/GenBank/DDBJ databases">
        <title>Culturing micro-colonial fungi from biological soil crusts in the Mojave desert and describing Neophaeococcomyces mojavensis, and introducing the new genera and species Taxawa tesnikishii.</title>
        <authorList>
            <person name="Kurbessoian T."/>
            <person name="Stajich J.E."/>
        </authorList>
    </citation>
    <scope>NUCLEOTIDE SEQUENCE</scope>
    <source>
        <strain evidence="2">TK_1</strain>
    </source>
</reference>
<keyword evidence="3" id="KW-1185">Reference proteome</keyword>
<dbReference type="EMBL" id="JAPDRL010000100">
    <property type="protein sequence ID" value="KAJ9657466.1"/>
    <property type="molecule type" value="Genomic_DNA"/>
</dbReference>
<proteinExistence type="predicted"/>
<evidence type="ECO:0000313" key="3">
    <source>
        <dbReference type="Proteomes" id="UP001172684"/>
    </source>
</evidence>
<comment type="caution">
    <text evidence="2">The sequence shown here is derived from an EMBL/GenBank/DDBJ whole genome shotgun (WGS) entry which is preliminary data.</text>
</comment>
<protein>
    <submittedName>
        <fullName evidence="2">Uncharacterized protein</fullName>
    </submittedName>
</protein>
<gene>
    <name evidence="2" type="ORF">H2201_008156</name>
</gene>
<organism evidence="2 3">
    <name type="scientific">Coniosporium apollinis</name>
    <dbReference type="NCBI Taxonomy" id="61459"/>
    <lineage>
        <taxon>Eukaryota</taxon>
        <taxon>Fungi</taxon>
        <taxon>Dikarya</taxon>
        <taxon>Ascomycota</taxon>
        <taxon>Pezizomycotina</taxon>
        <taxon>Dothideomycetes</taxon>
        <taxon>Dothideomycetes incertae sedis</taxon>
        <taxon>Coniosporium</taxon>
    </lineage>
</organism>
<feature type="region of interest" description="Disordered" evidence="1">
    <location>
        <begin position="1"/>
        <end position="21"/>
    </location>
</feature>
<evidence type="ECO:0000313" key="2">
    <source>
        <dbReference type="EMBL" id="KAJ9657466.1"/>
    </source>
</evidence>
<evidence type="ECO:0000256" key="1">
    <source>
        <dbReference type="SAM" id="MobiDB-lite"/>
    </source>
</evidence>
<accession>A0ABQ9NHM7</accession>
<name>A0ABQ9NHM7_9PEZI</name>
<dbReference type="Proteomes" id="UP001172684">
    <property type="component" value="Unassembled WGS sequence"/>
</dbReference>
<feature type="compositionally biased region" description="Polar residues" evidence="1">
    <location>
        <begin position="1"/>
        <end position="19"/>
    </location>
</feature>